<dbReference type="InterPro" id="IPR021836">
    <property type="entry name" value="DUF3429"/>
</dbReference>
<dbReference type="KEGG" id="onl:100705285"/>
<reference evidence="2" key="2">
    <citation type="submission" date="2025-08" db="UniProtKB">
        <authorList>
            <consortium name="Ensembl"/>
        </authorList>
    </citation>
    <scope>IDENTIFICATION</scope>
</reference>
<evidence type="ECO:0000256" key="1">
    <source>
        <dbReference type="SAM" id="Phobius"/>
    </source>
</evidence>
<dbReference type="Proteomes" id="UP000005207">
    <property type="component" value="Linkage group LG17"/>
</dbReference>
<dbReference type="PANTHER" id="PTHR15887:SF1">
    <property type="entry name" value="TRANSMEMBRANE PROTEIN 69"/>
    <property type="match status" value="1"/>
</dbReference>
<accession>I3JNR1</accession>
<keyword evidence="3" id="KW-1185">Reference proteome</keyword>
<keyword evidence="1" id="KW-0472">Membrane</keyword>
<dbReference type="HOGENOM" id="CLU_095371_0_0_1"/>
<reference evidence="2" key="3">
    <citation type="submission" date="2025-09" db="UniProtKB">
        <authorList>
            <consortium name="Ensembl"/>
        </authorList>
    </citation>
    <scope>IDENTIFICATION</scope>
</reference>
<feature type="transmembrane region" description="Helical" evidence="1">
    <location>
        <begin position="244"/>
        <end position="263"/>
    </location>
</feature>
<dbReference type="STRING" id="8128.ENSONIP00000010505"/>
<dbReference type="GeneTree" id="ENSGT00390000015318"/>
<dbReference type="eggNOG" id="ENOG502RYSE">
    <property type="taxonomic scope" value="Eukaryota"/>
</dbReference>
<feature type="transmembrane region" description="Helical" evidence="1">
    <location>
        <begin position="128"/>
        <end position="148"/>
    </location>
</feature>
<organism evidence="2 3">
    <name type="scientific">Oreochromis niloticus</name>
    <name type="common">Nile tilapia</name>
    <name type="synonym">Tilapia nilotica</name>
    <dbReference type="NCBI Taxonomy" id="8128"/>
    <lineage>
        <taxon>Eukaryota</taxon>
        <taxon>Metazoa</taxon>
        <taxon>Chordata</taxon>
        <taxon>Craniata</taxon>
        <taxon>Vertebrata</taxon>
        <taxon>Euteleostomi</taxon>
        <taxon>Actinopterygii</taxon>
        <taxon>Neopterygii</taxon>
        <taxon>Teleostei</taxon>
        <taxon>Neoteleostei</taxon>
        <taxon>Acanthomorphata</taxon>
        <taxon>Ovalentaria</taxon>
        <taxon>Cichlomorphae</taxon>
        <taxon>Cichliformes</taxon>
        <taxon>Cichlidae</taxon>
        <taxon>African cichlids</taxon>
        <taxon>Pseudocrenilabrinae</taxon>
        <taxon>Oreochromini</taxon>
        <taxon>Oreochromis</taxon>
    </lineage>
</organism>
<protein>
    <submittedName>
        <fullName evidence="2">Transmembrane protein 69</fullName>
    </submittedName>
</protein>
<dbReference type="PANTHER" id="PTHR15887">
    <property type="entry name" value="TRANSMEMBRANE PROTEIN 69"/>
    <property type="match status" value="1"/>
</dbReference>
<dbReference type="OMA" id="KHLWEGP"/>
<dbReference type="Ensembl" id="ENSONIT00000010514.2">
    <property type="protein sequence ID" value="ENSONIP00000010505.2"/>
    <property type="gene ID" value="ENSONIG00000008354.2"/>
</dbReference>
<dbReference type="Pfam" id="PF11911">
    <property type="entry name" value="DUF3429"/>
    <property type="match status" value="1"/>
</dbReference>
<sequence>MFSVIFRKGGFAAQKVLHWAGPVQKCWPSARTGASVGGSVSSSWASPASLWFAGRGTGRAKPLAVFSFNKTDLFQGTQNHDASFWMRCQHFHTSVARLKKRALPEPPPRELDLLRYDMKDLLKSPRPALYLGFAGLIPFVSPTLFMAVTESYYPELAYAQLAYAASIISFLGGARWGFALPESSPAKPDWINLANSVVPSLLAWVAMLMSDSIVPAATMVIMGLGISLHYDLSLLPTYPSWFKALRAILTTVAFFSLLGTLIMNGSYSEKNVFRD</sequence>
<reference evidence="3" key="1">
    <citation type="submission" date="2012-01" db="EMBL/GenBank/DDBJ databases">
        <title>The Genome Sequence of Oreochromis niloticus (Nile Tilapia).</title>
        <authorList>
            <consortium name="Broad Institute Genome Assembly Team"/>
            <consortium name="Broad Institute Sequencing Platform"/>
            <person name="Di Palma F."/>
            <person name="Johnson J."/>
            <person name="Lander E.S."/>
            <person name="Lindblad-Toh K."/>
        </authorList>
    </citation>
    <scope>NUCLEOTIDE SEQUENCE [LARGE SCALE GENOMIC DNA]</scope>
</reference>
<feature type="transmembrane region" description="Helical" evidence="1">
    <location>
        <begin position="160"/>
        <end position="178"/>
    </location>
</feature>
<evidence type="ECO:0000313" key="2">
    <source>
        <dbReference type="Ensembl" id="ENSONIP00000010505.2"/>
    </source>
</evidence>
<dbReference type="InParanoid" id="I3JNR1"/>
<evidence type="ECO:0000313" key="3">
    <source>
        <dbReference type="Proteomes" id="UP000005207"/>
    </source>
</evidence>
<dbReference type="OrthoDB" id="194289at2759"/>
<dbReference type="FunCoup" id="I3JNR1">
    <property type="interactions" value="19"/>
</dbReference>
<keyword evidence="1" id="KW-1133">Transmembrane helix</keyword>
<keyword evidence="1" id="KW-0812">Transmembrane</keyword>
<gene>
    <name evidence="2" type="primary">TMEM69</name>
    <name evidence="2" type="synonym">LOC100705285</name>
</gene>
<proteinExistence type="predicted"/>
<dbReference type="AlphaFoldDB" id="I3JNR1"/>
<name>I3JNR1_ORENI</name>